<dbReference type="InParanoid" id="A0A6J2WKS5"/>
<proteinExistence type="inferred from homology"/>
<dbReference type="PANTHER" id="PTHR16206">
    <property type="entry name" value="DEP DOMAIN-CONTAINING"/>
    <property type="match status" value="1"/>
</dbReference>
<dbReference type="Proteomes" id="UP000504632">
    <property type="component" value="Chromosome 1"/>
</dbReference>
<dbReference type="PROSITE" id="PS50186">
    <property type="entry name" value="DEP"/>
    <property type="match status" value="1"/>
</dbReference>
<organism evidence="4 5">
    <name type="scientific">Chanos chanos</name>
    <name type="common">Milkfish</name>
    <name type="synonym">Mugil chanos</name>
    <dbReference type="NCBI Taxonomy" id="29144"/>
    <lineage>
        <taxon>Eukaryota</taxon>
        <taxon>Metazoa</taxon>
        <taxon>Chordata</taxon>
        <taxon>Craniata</taxon>
        <taxon>Vertebrata</taxon>
        <taxon>Euteleostomi</taxon>
        <taxon>Actinopterygii</taxon>
        <taxon>Neopterygii</taxon>
        <taxon>Teleostei</taxon>
        <taxon>Ostariophysi</taxon>
        <taxon>Gonorynchiformes</taxon>
        <taxon>Chanidae</taxon>
        <taxon>Chanos</taxon>
    </lineage>
</organism>
<dbReference type="InterPro" id="IPR000591">
    <property type="entry name" value="DEP_dom"/>
</dbReference>
<dbReference type="CDD" id="cd04405">
    <property type="entry name" value="RhoGAP_BRCC3-like"/>
    <property type="match status" value="1"/>
</dbReference>
<dbReference type="Gene3D" id="1.10.10.10">
    <property type="entry name" value="Winged helix-like DNA-binding domain superfamily/Winged helix DNA-binding domain"/>
    <property type="match status" value="1"/>
</dbReference>
<dbReference type="AlphaFoldDB" id="A0A6J2WKS5"/>
<reference evidence="5" key="1">
    <citation type="submission" date="2025-08" db="UniProtKB">
        <authorList>
            <consortium name="RefSeq"/>
        </authorList>
    </citation>
    <scope>IDENTIFICATION</scope>
</reference>
<sequence length="566" mass="65308">MATIREKAAALNLSEKLFSPMHRPQDHRTVPKPYQADVIWNSIISNLQAQVKVKRRRHYLRSHNNCFVGSDAVDVIQAHIVEKKLLGDMEVPRTKVVWVCQTLMDWKVFEAVGTKVFGKENKLLVFQDSNCSLYRFLNTESSLKNRENVQHSSGEQSPCFSSCSYRQDDQVCSHSTPVKSFQSLEALFENLDLSPRSAQANSTLSQSLINEVWQEQTILRLLQLVDLPLLEGLLDRRENQSPPSNSPNKDPDLLYTSNYMDREILKAFRDSQTDDWLQAALDCLDFLPDQLVVEISRELPDSSFQLGDEDCGQSMYMVSEQCKLLLFDILTKHYGHANIQPLLTNSMFDIYAGIIELMETAKFEQALEALQLCLKLLPQHSREELRRLLHFMALAADPAEVKLHKETENRMVVKKVFSKAIVHSKCLPKGKVDLLVLFMLDNHQEIFKIPGSLHKLVSERLNNITQGKDTHTKYGSTFCHQVTSDGYEESVKRNTKEELFALLKTIDEDPKCPVKERKRLLTQFYQGHPEIFVQYFGPRADTVNFILEQKYFILVFLFYLDEFEIY</sequence>
<dbReference type="Pfam" id="PF00610">
    <property type="entry name" value="DEP"/>
    <property type="match status" value="1"/>
</dbReference>
<evidence type="ECO:0000313" key="4">
    <source>
        <dbReference type="Proteomes" id="UP000504632"/>
    </source>
</evidence>
<evidence type="ECO:0000256" key="1">
    <source>
        <dbReference type="ARBA" id="ARBA00037970"/>
    </source>
</evidence>
<gene>
    <name evidence="5" type="primary">LOC115824468</name>
</gene>
<dbReference type="SUPFAM" id="SSF48350">
    <property type="entry name" value="GTPase activation domain, GAP"/>
    <property type="match status" value="1"/>
</dbReference>
<name>A0A6J2WKS5_CHACN</name>
<dbReference type="OrthoDB" id="276323at2759"/>
<protein>
    <recommendedName>
        <fullName evidence="2">DEP domain-containing protein 7</fullName>
    </recommendedName>
</protein>
<feature type="domain" description="DEP" evidence="3">
    <location>
        <begin position="47"/>
        <end position="138"/>
    </location>
</feature>
<dbReference type="CDD" id="cd04446">
    <property type="entry name" value="DEP_DEPDC4"/>
    <property type="match status" value="1"/>
</dbReference>
<dbReference type="InterPro" id="IPR036388">
    <property type="entry name" value="WH-like_DNA-bd_sf"/>
</dbReference>
<dbReference type="PANTHER" id="PTHR16206:SF9">
    <property type="entry name" value="DEP DOMAIN-CONTAINING PROTEIN 7"/>
    <property type="match status" value="1"/>
</dbReference>
<dbReference type="InterPro" id="IPR008936">
    <property type="entry name" value="Rho_GTPase_activation_prot"/>
</dbReference>
<dbReference type="GO" id="GO:0035556">
    <property type="term" value="P:intracellular signal transduction"/>
    <property type="evidence" value="ECO:0007669"/>
    <property type="project" value="InterPro"/>
</dbReference>
<dbReference type="InterPro" id="IPR036390">
    <property type="entry name" value="WH_DNA-bd_sf"/>
</dbReference>
<evidence type="ECO:0000256" key="2">
    <source>
        <dbReference type="ARBA" id="ARBA00040225"/>
    </source>
</evidence>
<dbReference type="RefSeq" id="XP_030644247.1">
    <property type="nucleotide sequence ID" value="XM_030788387.1"/>
</dbReference>
<dbReference type="SMART" id="SM00049">
    <property type="entry name" value="DEP"/>
    <property type="match status" value="1"/>
</dbReference>
<evidence type="ECO:0000259" key="3">
    <source>
        <dbReference type="PROSITE" id="PS50186"/>
    </source>
</evidence>
<dbReference type="SUPFAM" id="SSF46785">
    <property type="entry name" value="Winged helix' DNA-binding domain"/>
    <property type="match status" value="1"/>
</dbReference>
<dbReference type="GeneID" id="115824468"/>
<comment type="similarity">
    <text evidence="1">Belongs to the DEPDC7 family.</text>
</comment>
<keyword evidence="4" id="KW-1185">Reference proteome</keyword>
<accession>A0A6J2WKS5</accession>
<evidence type="ECO:0000313" key="5">
    <source>
        <dbReference type="RefSeq" id="XP_030644247.1"/>
    </source>
</evidence>
<dbReference type="Gene3D" id="1.10.555.10">
    <property type="entry name" value="Rho GTPase activation protein"/>
    <property type="match status" value="1"/>
</dbReference>